<proteinExistence type="predicted"/>
<accession>K0RAV1</accession>
<evidence type="ECO:0000313" key="1">
    <source>
        <dbReference type="EMBL" id="EJK50345.1"/>
    </source>
</evidence>
<evidence type="ECO:0000313" key="2">
    <source>
        <dbReference type="Proteomes" id="UP000266841"/>
    </source>
</evidence>
<organism evidence="1 2">
    <name type="scientific">Thalassiosira oceanica</name>
    <name type="common">Marine diatom</name>
    <dbReference type="NCBI Taxonomy" id="159749"/>
    <lineage>
        <taxon>Eukaryota</taxon>
        <taxon>Sar</taxon>
        <taxon>Stramenopiles</taxon>
        <taxon>Ochrophyta</taxon>
        <taxon>Bacillariophyta</taxon>
        <taxon>Coscinodiscophyceae</taxon>
        <taxon>Thalassiosirophycidae</taxon>
        <taxon>Thalassiosirales</taxon>
        <taxon>Thalassiosiraceae</taxon>
        <taxon>Thalassiosira</taxon>
    </lineage>
</organism>
<dbReference type="eggNOG" id="ENOG502T06A">
    <property type="taxonomic scope" value="Eukaryota"/>
</dbReference>
<dbReference type="Proteomes" id="UP000266841">
    <property type="component" value="Unassembled WGS sequence"/>
</dbReference>
<sequence length="159" mass="17690">RDRRVNLTKGFVDEEHTTFALWRATEKESDDMRDRDENGRPISAGWMFAAGIVARSGSEFRGELKTKGDDGDGNKVQNFGSLCCCKGKIGGIVDYELGDTLENLYTSPDVNALHFRANARVYNNSMAMSSLACEHGWRQRGRKESCPFILLDQAAYLGG</sequence>
<reference evidence="1 2" key="1">
    <citation type="journal article" date="2012" name="Genome Biol.">
        <title>Genome and low-iron response of an oceanic diatom adapted to chronic iron limitation.</title>
        <authorList>
            <person name="Lommer M."/>
            <person name="Specht M."/>
            <person name="Roy A.S."/>
            <person name="Kraemer L."/>
            <person name="Andreson R."/>
            <person name="Gutowska M.A."/>
            <person name="Wolf J."/>
            <person name="Bergner S.V."/>
            <person name="Schilhabel M.B."/>
            <person name="Klostermeier U.C."/>
            <person name="Beiko R.G."/>
            <person name="Rosenstiel P."/>
            <person name="Hippler M."/>
            <person name="Laroche J."/>
        </authorList>
    </citation>
    <scope>NUCLEOTIDE SEQUENCE [LARGE SCALE GENOMIC DNA]</scope>
    <source>
        <strain evidence="1 2">CCMP1005</strain>
    </source>
</reference>
<name>K0RAV1_THAOC</name>
<comment type="caution">
    <text evidence="1">The sequence shown here is derived from an EMBL/GenBank/DDBJ whole genome shotgun (WGS) entry which is preliminary data.</text>
</comment>
<dbReference type="AlphaFoldDB" id="K0RAV1"/>
<keyword evidence="2" id="KW-1185">Reference proteome</keyword>
<feature type="non-terminal residue" evidence="1">
    <location>
        <position position="1"/>
    </location>
</feature>
<dbReference type="EMBL" id="AGNL01043948">
    <property type="protein sequence ID" value="EJK50345.1"/>
    <property type="molecule type" value="Genomic_DNA"/>
</dbReference>
<gene>
    <name evidence="1" type="ORF">THAOC_30696</name>
</gene>
<protein>
    <submittedName>
        <fullName evidence="1">Uncharacterized protein</fullName>
    </submittedName>
</protein>